<evidence type="ECO:0000313" key="3">
    <source>
        <dbReference type="EMBL" id="HIX56544.1"/>
    </source>
</evidence>
<evidence type="ECO:0000313" key="4">
    <source>
        <dbReference type="Proteomes" id="UP000886829"/>
    </source>
</evidence>
<proteinExistence type="predicted"/>
<keyword evidence="2" id="KW-1133">Transmembrane helix</keyword>
<gene>
    <name evidence="3" type="ORF">H9850_03615</name>
</gene>
<reference evidence="3" key="1">
    <citation type="journal article" date="2021" name="PeerJ">
        <title>Extensive microbial diversity within the chicken gut microbiome revealed by metagenomics and culture.</title>
        <authorList>
            <person name="Gilroy R."/>
            <person name="Ravi A."/>
            <person name="Getino M."/>
            <person name="Pursley I."/>
            <person name="Horton D.L."/>
            <person name="Alikhan N.F."/>
            <person name="Baker D."/>
            <person name="Gharbi K."/>
            <person name="Hall N."/>
            <person name="Watson M."/>
            <person name="Adriaenssens E.M."/>
            <person name="Foster-Nyarko E."/>
            <person name="Jarju S."/>
            <person name="Secka A."/>
            <person name="Antonio M."/>
            <person name="Oren A."/>
            <person name="Chaudhuri R.R."/>
            <person name="La Ragione R."/>
            <person name="Hildebrand F."/>
            <person name="Pallen M.J."/>
        </authorList>
    </citation>
    <scope>NUCLEOTIDE SEQUENCE</scope>
    <source>
        <strain evidence="3">USASDec5-558</strain>
    </source>
</reference>
<sequence>MGASLGTVVVIALIAIPCYFGLKRIARSFSRKGGSCGCESGSGCSDSCNCESSSESSTKKEEDGSCCCCGQHDGDCCDDHEHENDGKFNANCTHTHTLNGTKRCCHEK</sequence>
<dbReference type="EMBL" id="DXEV01000072">
    <property type="protein sequence ID" value="HIX56544.1"/>
    <property type="molecule type" value="Genomic_DNA"/>
</dbReference>
<dbReference type="Proteomes" id="UP000886829">
    <property type="component" value="Unassembled WGS sequence"/>
</dbReference>
<evidence type="ECO:0000256" key="2">
    <source>
        <dbReference type="SAM" id="Phobius"/>
    </source>
</evidence>
<evidence type="ECO:0008006" key="5">
    <source>
        <dbReference type="Google" id="ProtNLM"/>
    </source>
</evidence>
<comment type="caution">
    <text evidence="3">The sequence shown here is derived from an EMBL/GenBank/DDBJ whole genome shotgun (WGS) entry which is preliminary data.</text>
</comment>
<evidence type="ECO:0000256" key="1">
    <source>
        <dbReference type="SAM" id="MobiDB-lite"/>
    </source>
</evidence>
<reference evidence="3" key="2">
    <citation type="submission" date="2021-04" db="EMBL/GenBank/DDBJ databases">
        <authorList>
            <person name="Gilroy R."/>
        </authorList>
    </citation>
    <scope>NUCLEOTIDE SEQUENCE</scope>
    <source>
        <strain evidence="3">USASDec5-558</strain>
    </source>
</reference>
<accession>A0A9D2B129</accession>
<organism evidence="3 4">
    <name type="scientific">Candidatus Anaerobiospirillum pullistercoris</name>
    <dbReference type="NCBI Taxonomy" id="2838452"/>
    <lineage>
        <taxon>Bacteria</taxon>
        <taxon>Pseudomonadati</taxon>
        <taxon>Pseudomonadota</taxon>
        <taxon>Gammaproteobacteria</taxon>
        <taxon>Aeromonadales</taxon>
        <taxon>Succinivibrionaceae</taxon>
        <taxon>Anaerobiospirillum</taxon>
    </lineage>
</organism>
<protein>
    <recommendedName>
        <fullName evidence="5">FeoB-associated Cys-rich membrane protein</fullName>
    </recommendedName>
</protein>
<name>A0A9D2B129_9GAMM</name>
<feature type="transmembrane region" description="Helical" evidence="2">
    <location>
        <begin position="6"/>
        <end position="22"/>
    </location>
</feature>
<feature type="compositionally biased region" description="Low complexity" evidence="1">
    <location>
        <begin position="37"/>
        <end position="56"/>
    </location>
</feature>
<keyword evidence="2" id="KW-0812">Transmembrane</keyword>
<feature type="region of interest" description="Disordered" evidence="1">
    <location>
        <begin position="34"/>
        <end position="64"/>
    </location>
</feature>
<dbReference type="AlphaFoldDB" id="A0A9D2B129"/>
<keyword evidence="2" id="KW-0472">Membrane</keyword>